<dbReference type="EMBL" id="OU896708">
    <property type="protein sequence ID" value="CAG9818454.1"/>
    <property type="molecule type" value="Genomic_DNA"/>
</dbReference>
<dbReference type="InterPro" id="IPR059238">
    <property type="entry name" value="UBX1_UBXN9"/>
</dbReference>
<evidence type="ECO:0000259" key="2">
    <source>
        <dbReference type="PROSITE" id="PS50033"/>
    </source>
</evidence>
<feature type="region of interest" description="Disordered" evidence="1">
    <location>
        <begin position="175"/>
        <end position="277"/>
    </location>
</feature>
<feature type="compositionally biased region" description="Basic and acidic residues" evidence="1">
    <location>
        <begin position="208"/>
        <end position="232"/>
    </location>
</feature>
<dbReference type="GO" id="GO:0005737">
    <property type="term" value="C:cytoplasm"/>
    <property type="evidence" value="ECO:0007669"/>
    <property type="project" value="TreeGrafter"/>
</dbReference>
<dbReference type="Pfam" id="PF11470">
    <property type="entry name" value="TUG-UBL1"/>
    <property type="match status" value="1"/>
</dbReference>
<evidence type="ECO:0000313" key="3">
    <source>
        <dbReference type="EMBL" id="CAG9818454.1"/>
    </source>
</evidence>
<feature type="region of interest" description="Disordered" evidence="1">
    <location>
        <begin position="494"/>
        <end position="529"/>
    </location>
</feature>
<dbReference type="CDD" id="cd17075">
    <property type="entry name" value="UBX1_UBXN9"/>
    <property type="match status" value="1"/>
</dbReference>
<dbReference type="AlphaFoldDB" id="A0A9N9SFQ5"/>
<dbReference type="Pfam" id="PF00789">
    <property type="entry name" value="UBX"/>
    <property type="match status" value="1"/>
</dbReference>
<dbReference type="GO" id="GO:0005634">
    <property type="term" value="C:nucleus"/>
    <property type="evidence" value="ECO:0007669"/>
    <property type="project" value="TreeGrafter"/>
</dbReference>
<dbReference type="Gene3D" id="3.10.20.90">
    <property type="entry name" value="Phosphatidylinositol 3-kinase Catalytic Subunit, Chain A, domain 1"/>
    <property type="match status" value="2"/>
</dbReference>
<dbReference type="PANTHER" id="PTHR46467:SF1">
    <property type="entry name" value="TETHER CONTAINING UBX DOMAIN FOR GLUT4"/>
    <property type="match status" value="1"/>
</dbReference>
<feature type="compositionally biased region" description="Acidic residues" evidence="1">
    <location>
        <begin position="503"/>
        <end position="512"/>
    </location>
</feature>
<keyword evidence="4" id="KW-1185">Reference proteome</keyword>
<dbReference type="PANTHER" id="PTHR46467">
    <property type="entry name" value="TETHER CONTAINING UBX DOMAIN FOR GLUT4"/>
    <property type="match status" value="1"/>
</dbReference>
<organism evidence="3 4">
    <name type="scientific">Phaedon cochleariae</name>
    <name type="common">Mustard beetle</name>
    <dbReference type="NCBI Taxonomy" id="80249"/>
    <lineage>
        <taxon>Eukaryota</taxon>
        <taxon>Metazoa</taxon>
        <taxon>Ecdysozoa</taxon>
        <taxon>Arthropoda</taxon>
        <taxon>Hexapoda</taxon>
        <taxon>Insecta</taxon>
        <taxon>Pterygota</taxon>
        <taxon>Neoptera</taxon>
        <taxon>Endopterygota</taxon>
        <taxon>Coleoptera</taxon>
        <taxon>Polyphaga</taxon>
        <taxon>Cucujiformia</taxon>
        <taxon>Chrysomeloidea</taxon>
        <taxon>Chrysomelidae</taxon>
        <taxon>Chrysomelinae</taxon>
        <taxon>Chrysomelini</taxon>
        <taxon>Phaedon</taxon>
    </lineage>
</organism>
<dbReference type="OrthoDB" id="440781at2759"/>
<dbReference type="GO" id="GO:0006886">
    <property type="term" value="P:intracellular protein transport"/>
    <property type="evidence" value="ECO:0007669"/>
    <property type="project" value="TreeGrafter"/>
</dbReference>
<dbReference type="GO" id="GO:0012506">
    <property type="term" value="C:vesicle membrane"/>
    <property type="evidence" value="ECO:0007669"/>
    <property type="project" value="TreeGrafter"/>
</dbReference>
<accession>A0A9N9SFQ5</accession>
<feature type="domain" description="UBX" evidence="2">
    <location>
        <begin position="383"/>
        <end position="458"/>
    </location>
</feature>
<proteinExistence type="predicted"/>
<dbReference type="GO" id="GO:0042593">
    <property type="term" value="P:glucose homeostasis"/>
    <property type="evidence" value="ECO:0007669"/>
    <property type="project" value="TreeGrafter"/>
</dbReference>
<dbReference type="PROSITE" id="PS50033">
    <property type="entry name" value="UBX"/>
    <property type="match status" value="1"/>
</dbReference>
<dbReference type="Proteomes" id="UP001153737">
    <property type="component" value="Chromosome 2"/>
</dbReference>
<sequence length="551" mass="62106">MSGGSVSVLAPNGRRQTVKCTPNTTLLQVLEEVCKKQSFDAGEYDLKHHNKVLDTTTTFRFSGLPNNAQLEMAPASKLRLESEITLAVNLENGNRLIGSFTPSVSLVNVLEQLCPESLAADKHPVVIYTRREIYGKELGSVTLRALGLTGGRAMIRLINKPPEELKTQANVATLLPSKPVEEKPYQRKFQPLEKEEDSSGNRSQTSQKVDDSAKESSDTKEIKPEKLQKKANVDLLKLAREKRKNNDYPSPHQDEKRKSLSESQVKNGHEVKAKQQRCTCKRDSSMEVDCCGNCEEACTNIEQNMEDEFVFLGERNAMLFSLETAQAVPSEDLPDDFFDLTIDDARKILRDVKKQRFHMDNTPLMTSALRNLENSKNQLRQLNRYKKAVVRVQFPDRAVLQGTFKPTETVKDVVEFVRGFLQDTSTEFYVYSTPPKCILDENKRLIELGFVPGVMIHFGTNNPDRKSDFLKKELQDKFTSNSVASLAASKMRSENTRTCGSTEPEEDYDMEDTPCVISDDGASTSTGITHDTYGERKIVRSTENVPKWFKP</sequence>
<protein>
    <recommendedName>
        <fullName evidence="2">UBX domain-containing protein</fullName>
    </recommendedName>
</protein>
<reference evidence="3" key="2">
    <citation type="submission" date="2022-10" db="EMBL/GenBank/DDBJ databases">
        <authorList>
            <consortium name="ENA_rothamsted_submissions"/>
            <consortium name="culmorum"/>
            <person name="King R."/>
        </authorList>
    </citation>
    <scope>NUCLEOTIDE SEQUENCE</scope>
</reference>
<gene>
    <name evidence="3" type="ORF">PHAECO_LOCUS6039</name>
</gene>
<name>A0A9N9SFQ5_PHACE</name>
<dbReference type="SUPFAM" id="SSF54236">
    <property type="entry name" value="Ubiquitin-like"/>
    <property type="match status" value="2"/>
</dbReference>
<evidence type="ECO:0000313" key="4">
    <source>
        <dbReference type="Proteomes" id="UP001153737"/>
    </source>
</evidence>
<dbReference type="InterPro" id="IPR021569">
    <property type="entry name" value="TUG-UBL1"/>
</dbReference>
<dbReference type="FunFam" id="3.10.20.90:FF:000204">
    <property type="entry name" value="tether containing UBX domain for GLUT4"/>
    <property type="match status" value="1"/>
</dbReference>
<dbReference type="CDD" id="cd16118">
    <property type="entry name" value="UBX2_UBXN9"/>
    <property type="match status" value="1"/>
</dbReference>
<reference evidence="3" key="1">
    <citation type="submission" date="2022-01" db="EMBL/GenBank/DDBJ databases">
        <authorList>
            <person name="King R."/>
        </authorList>
    </citation>
    <scope>NUCLEOTIDE SEQUENCE</scope>
</reference>
<feature type="compositionally biased region" description="Basic and acidic residues" evidence="1">
    <location>
        <begin position="179"/>
        <end position="199"/>
    </location>
</feature>
<dbReference type="SMART" id="SM00166">
    <property type="entry name" value="UBX"/>
    <property type="match status" value="1"/>
</dbReference>
<evidence type="ECO:0000256" key="1">
    <source>
        <dbReference type="SAM" id="MobiDB-lite"/>
    </source>
</evidence>
<dbReference type="InterPro" id="IPR001012">
    <property type="entry name" value="UBX_dom"/>
</dbReference>
<dbReference type="CDD" id="cd16105">
    <property type="entry name" value="Ubl_ASPSCR1_like"/>
    <property type="match status" value="1"/>
</dbReference>
<dbReference type="InterPro" id="IPR029071">
    <property type="entry name" value="Ubiquitin-like_domsf"/>
</dbReference>